<dbReference type="GO" id="GO:0000160">
    <property type="term" value="P:phosphorelay signal transduction system"/>
    <property type="evidence" value="ECO:0007669"/>
    <property type="project" value="InterPro"/>
</dbReference>
<accession>A0A1M7Y7Z5</accession>
<dbReference type="PRINTS" id="PR00038">
    <property type="entry name" value="HTHLUXR"/>
</dbReference>
<dbReference type="STRING" id="1121416.SAMN02745220_02423"/>
<evidence type="ECO:0000256" key="2">
    <source>
        <dbReference type="ARBA" id="ARBA00023125"/>
    </source>
</evidence>
<dbReference type="InterPro" id="IPR016032">
    <property type="entry name" value="Sig_transdc_resp-reg_C-effctor"/>
</dbReference>
<dbReference type="Proteomes" id="UP000184603">
    <property type="component" value="Unassembled WGS sequence"/>
</dbReference>
<evidence type="ECO:0000259" key="4">
    <source>
        <dbReference type="PROSITE" id="PS50043"/>
    </source>
</evidence>
<dbReference type="SMART" id="SM00448">
    <property type="entry name" value="REC"/>
    <property type="match status" value="1"/>
</dbReference>
<dbReference type="Pfam" id="PF00072">
    <property type="entry name" value="Response_reg"/>
    <property type="match status" value="1"/>
</dbReference>
<dbReference type="Gene3D" id="3.40.50.2300">
    <property type="match status" value="1"/>
</dbReference>
<evidence type="ECO:0000256" key="1">
    <source>
        <dbReference type="ARBA" id="ARBA00022553"/>
    </source>
</evidence>
<dbReference type="PROSITE" id="PS00622">
    <property type="entry name" value="HTH_LUXR_1"/>
    <property type="match status" value="1"/>
</dbReference>
<dbReference type="GO" id="GO:0003677">
    <property type="term" value="F:DNA binding"/>
    <property type="evidence" value="ECO:0007669"/>
    <property type="project" value="UniProtKB-KW"/>
</dbReference>
<organism evidence="6 7">
    <name type="scientific">Desulfopila aestuarii DSM 18488</name>
    <dbReference type="NCBI Taxonomy" id="1121416"/>
    <lineage>
        <taxon>Bacteria</taxon>
        <taxon>Pseudomonadati</taxon>
        <taxon>Thermodesulfobacteriota</taxon>
        <taxon>Desulfobulbia</taxon>
        <taxon>Desulfobulbales</taxon>
        <taxon>Desulfocapsaceae</taxon>
        <taxon>Desulfopila</taxon>
    </lineage>
</organism>
<dbReference type="AlphaFoldDB" id="A0A1M7Y7Z5"/>
<dbReference type="InterPro" id="IPR001789">
    <property type="entry name" value="Sig_transdc_resp-reg_receiver"/>
</dbReference>
<dbReference type="PANTHER" id="PTHR43214">
    <property type="entry name" value="TWO-COMPONENT RESPONSE REGULATOR"/>
    <property type="match status" value="1"/>
</dbReference>
<dbReference type="SUPFAM" id="SSF46894">
    <property type="entry name" value="C-terminal effector domain of the bipartite response regulators"/>
    <property type="match status" value="1"/>
</dbReference>
<reference evidence="6 7" key="1">
    <citation type="submission" date="2016-12" db="EMBL/GenBank/DDBJ databases">
        <authorList>
            <person name="Song W.-J."/>
            <person name="Kurnit D.M."/>
        </authorList>
    </citation>
    <scope>NUCLEOTIDE SEQUENCE [LARGE SCALE GENOMIC DNA]</scope>
    <source>
        <strain evidence="6 7">DSM 18488</strain>
    </source>
</reference>
<keyword evidence="2" id="KW-0238">DNA-binding</keyword>
<dbReference type="SMART" id="SM00421">
    <property type="entry name" value="HTH_LUXR"/>
    <property type="match status" value="1"/>
</dbReference>
<keyword evidence="7" id="KW-1185">Reference proteome</keyword>
<gene>
    <name evidence="6" type="ORF">SAMN02745220_02423</name>
</gene>
<evidence type="ECO:0000259" key="5">
    <source>
        <dbReference type="PROSITE" id="PS50110"/>
    </source>
</evidence>
<dbReference type="PANTHER" id="PTHR43214:SF43">
    <property type="entry name" value="TWO-COMPONENT RESPONSE REGULATOR"/>
    <property type="match status" value="1"/>
</dbReference>
<feature type="modified residue" description="4-aspartylphosphate" evidence="3">
    <location>
        <position position="54"/>
    </location>
</feature>
<proteinExistence type="predicted"/>
<dbReference type="CDD" id="cd17535">
    <property type="entry name" value="REC_NarL-like"/>
    <property type="match status" value="1"/>
</dbReference>
<dbReference type="PROSITE" id="PS50110">
    <property type="entry name" value="RESPONSE_REGULATORY"/>
    <property type="match status" value="1"/>
</dbReference>
<dbReference type="InterPro" id="IPR000792">
    <property type="entry name" value="Tscrpt_reg_LuxR_C"/>
</dbReference>
<dbReference type="InterPro" id="IPR011006">
    <property type="entry name" value="CheY-like_superfamily"/>
</dbReference>
<evidence type="ECO:0000256" key="3">
    <source>
        <dbReference type="PROSITE-ProRule" id="PRU00169"/>
    </source>
</evidence>
<protein>
    <submittedName>
        <fullName evidence="6">Two component transcriptional regulator, LuxR family</fullName>
    </submittedName>
</protein>
<evidence type="ECO:0000313" key="6">
    <source>
        <dbReference type="EMBL" id="SHO48658.1"/>
    </source>
</evidence>
<dbReference type="GO" id="GO:0006355">
    <property type="term" value="P:regulation of DNA-templated transcription"/>
    <property type="evidence" value="ECO:0007669"/>
    <property type="project" value="InterPro"/>
</dbReference>
<feature type="domain" description="Response regulatory" evidence="5">
    <location>
        <begin position="3"/>
        <end position="119"/>
    </location>
</feature>
<sequence length="222" mass="24566">MLKIMIVDDHPIFRMGMAELLNQESDFTVCAVAEDLSGARKVLQEHEPDMAIIDITLAKDNGLDLVKEIATSNRPIPILVLSMHDESVWAERAIRAGAKGYIMKKEASESVIAALRNISCGRIHVSANMMAILLDKLHVNAAPQGASTEELLTDRELEVFRLIGTGLSTREIAERMKLGVKTIGTYRDRIKQKLCLKSGAELTRRAVLWIENSQAGKTDPTM</sequence>
<name>A0A1M7Y7Z5_9BACT</name>
<feature type="domain" description="HTH luxR-type" evidence="4">
    <location>
        <begin position="145"/>
        <end position="210"/>
    </location>
</feature>
<dbReference type="EMBL" id="FRFE01000010">
    <property type="protein sequence ID" value="SHO48658.1"/>
    <property type="molecule type" value="Genomic_DNA"/>
</dbReference>
<dbReference type="PROSITE" id="PS50043">
    <property type="entry name" value="HTH_LUXR_2"/>
    <property type="match status" value="1"/>
</dbReference>
<dbReference type="RefSeq" id="WP_073613711.1">
    <property type="nucleotide sequence ID" value="NZ_FRFE01000010.1"/>
</dbReference>
<dbReference type="CDD" id="cd06170">
    <property type="entry name" value="LuxR_C_like"/>
    <property type="match status" value="1"/>
</dbReference>
<dbReference type="Pfam" id="PF00196">
    <property type="entry name" value="GerE"/>
    <property type="match status" value="1"/>
</dbReference>
<evidence type="ECO:0000313" key="7">
    <source>
        <dbReference type="Proteomes" id="UP000184603"/>
    </source>
</evidence>
<dbReference type="InterPro" id="IPR039420">
    <property type="entry name" value="WalR-like"/>
</dbReference>
<dbReference type="SUPFAM" id="SSF52172">
    <property type="entry name" value="CheY-like"/>
    <property type="match status" value="1"/>
</dbReference>
<dbReference type="InterPro" id="IPR058245">
    <property type="entry name" value="NreC/VraR/RcsB-like_REC"/>
</dbReference>
<keyword evidence="1 3" id="KW-0597">Phosphoprotein</keyword>